<dbReference type="AlphaFoldDB" id="A0A498CMS3"/>
<dbReference type="EMBL" id="RCHT01000008">
    <property type="protein sequence ID" value="RLL11579.1"/>
    <property type="molecule type" value="Genomic_DNA"/>
</dbReference>
<comment type="caution">
    <text evidence="1">The sequence shown here is derived from an EMBL/GenBank/DDBJ whole genome shotgun (WGS) entry which is preliminary data.</text>
</comment>
<name>A0A498CMS3_9FIRM</name>
<dbReference type="Proteomes" id="UP000276301">
    <property type="component" value="Unassembled WGS sequence"/>
</dbReference>
<dbReference type="PROSITE" id="PS51365">
    <property type="entry name" value="RENAL_DIPEPTIDASE_2"/>
    <property type="match status" value="1"/>
</dbReference>
<protein>
    <submittedName>
        <fullName evidence="1">Membrane dipeptidase</fullName>
    </submittedName>
</protein>
<gene>
    <name evidence="1" type="ORF">D4A47_06665</name>
</gene>
<dbReference type="InterPro" id="IPR008257">
    <property type="entry name" value="Pept_M19"/>
</dbReference>
<dbReference type="SUPFAM" id="SSF51556">
    <property type="entry name" value="Metallo-dependent hydrolases"/>
    <property type="match status" value="1"/>
</dbReference>
<dbReference type="PANTHER" id="PTHR10443:SF12">
    <property type="entry name" value="DIPEPTIDASE"/>
    <property type="match status" value="1"/>
</dbReference>
<dbReference type="InterPro" id="IPR032466">
    <property type="entry name" value="Metal_Hydrolase"/>
</dbReference>
<dbReference type="CDD" id="cd01301">
    <property type="entry name" value="rDP_like"/>
    <property type="match status" value="1"/>
</dbReference>
<proteinExistence type="predicted"/>
<keyword evidence="2" id="KW-1185">Reference proteome</keyword>
<evidence type="ECO:0000313" key="2">
    <source>
        <dbReference type="Proteomes" id="UP000276301"/>
    </source>
</evidence>
<dbReference type="Pfam" id="PF01244">
    <property type="entry name" value="Peptidase_M19"/>
    <property type="match status" value="1"/>
</dbReference>
<accession>A0A498CMS3</accession>
<reference evidence="1 2" key="1">
    <citation type="submission" date="2018-10" db="EMBL/GenBank/DDBJ databases">
        <title>Anaerotruncus faecis sp. nov., isolated from human feces.</title>
        <authorList>
            <person name="Wang Y.-J."/>
        </authorList>
    </citation>
    <scope>NUCLEOTIDE SEQUENCE [LARGE SCALE GENOMIC DNA]</scope>
    <source>
        <strain evidence="1 2">22A2-44</strain>
    </source>
</reference>
<dbReference type="GO" id="GO:0006508">
    <property type="term" value="P:proteolysis"/>
    <property type="evidence" value="ECO:0007669"/>
    <property type="project" value="InterPro"/>
</dbReference>
<dbReference type="RefSeq" id="WP_121586686.1">
    <property type="nucleotide sequence ID" value="NZ_RCHT01000008.1"/>
</dbReference>
<sequence length="341" mass="37316">MESLEALHQRIPIVDAHLDLAYDLYAKRRDGRTHVIRDEYLEDFRKGGVRVVVSSLFVDGRDLPEGALHQALGQVGALYAELRETPELALCRSYPEIEAALGAGKIAVLLSFEGVEPLGNEEELLPVFYELGVRMMGLCWSRRNLAADGALYSDEPQGQKSGLSPFGYRLVEKALSLGMLIDVSHLNDEGFADVMKLSDRPVIASHSNTRSLLPTPRNLSDRQIEAIAATGGVIGINGVSSLVGASAEEATLGRLADHMEQIVRVGGEDCLGLGFDFAEKILAPGASFVVGGNDVRAFDILGTHAGLPRLTEELLRRGWSARRIEKVYGGNFLRVYRQWFQ</sequence>
<organism evidence="1 2">
    <name type="scientific">Anaerotruncus massiliensis</name>
    <name type="common">ex Liu et al. 2021</name>
    <dbReference type="NCBI Taxonomy" id="2321404"/>
    <lineage>
        <taxon>Bacteria</taxon>
        <taxon>Bacillati</taxon>
        <taxon>Bacillota</taxon>
        <taxon>Clostridia</taxon>
        <taxon>Eubacteriales</taxon>
        <taxon>Oscillospiraceae</taxon>
        <taxon>Anaerotruncus</taxon>
    </lineage>
</organism>
<evidence type="ECO:0000313" key="1">
    <source>
        <dbReference type="EMBL" id="RLL11579.1"/>
    </source>
</evidence>
<dbReference type="PANTHER" id="PTHR10443">
    <property type="entry name" value="MICROSOMAL DIPEPTIDASE"/>
    <property type="match status" value="1"/>
</dbReference>
<dbReference type="GO" id="GO:0070573">
    <property type="term" value="F:metallodipeptidase activity"/>
    <property type="evidence" value="ECO:0007669"/>
    <property type="project" value="InterPro"/>
</dbReference>
<dbReference type="Gene3D" id="3.20.20.140">
    <property type="entry name" value="Metal-dependent hydrolases"/>
    <property type="match status" value="1"/>
</dbReference>